<dbReference type="OrthoDB" id="115557at2759"/>
<reference evidence="5 6" key="1">
    <citation type="submission" date="2018-08" db="EMBL/GenBank/DDBJ databases">
        <title>Genomic investigation of the strawberry pathogen Phytophthora fragariae indicates pathogenicity is determined by transcriptional variation in three key races.</title>
        <authorList>
            <person name="Adams T.M."/>
            <person name="Armitage A.D."/>
            <person name="Sobczyk M.K."/>
            <person name="Bates H.J."/>
            <person name="Dunwell J.M."/>
            <person name="Nellist C.F."/>
            <person name="Harrison R.J."/>
        </authorList>
    </citation>
    <scope>NUCLEOTIDE SEQUENCE [LARGE SCALE GENOMIC DNA]</scope>
    <source>
        <strain evidence="3 6">A4</strain>
        <strain evidence="2 5">NOV-27</strain>
        <strain evidence="4 7">NOV-77</strain>
    </source>
</reference>
<evidence type="ECO:0000256" key="1">
    <source>
        <dbReference type="SAM" id="MobiDB-lite"/>
    </source>
</evidence>
<feature type="compositionally biased region" description="Low complexity" evidence="1">
    <location>
        <begin position="118"/>
        <end position="133"/>
    </location>
</feature>
<evidence type="ECO:0000313" key="7">
    <source>
        <dbReference type="Proteomes" id="UP000486351"/>
    </source>
</evidence>
<gene>
    <name evidence="3" type="ORF">PF001_g4001</name>
    <name evidence="2" type="ORF">PF005_g4767</name>
    <name evidence="4" type="ORF">PF008_g6922</name>
</gene>
<dbReference type="Proteomes" id="UP000486351">
    <property type="component" value="Unassembled WGS sequence"/>
</dbReference>
<keyword evidence="5" id="KW-1185">Reference proteome</keyword>
<evidence type="ECO:0000313" key="5">
    <source>
        <dbReference type="Proteomes" id="UP000433483"/>
    </source>
</evidence>
<evidence type="ECO:0000313" key="2">
    <source>
        <dbReference type="EMBL" id="KAE9227342.1"/>
    </source>
</evidence>
<dbReference type="EMBL" id="QXFY01000282">
    <property type="protein sequence ID" value="KAE9349405.1"/>
    <property type="molecule type" value="Genomic_DNA"/>
</dbReference>
<evidence type="ECO:0000313" key="4">
    <source>
        <dbReference type="EMBL" id="KAE9349405.1"/>
    </source>
</evidence>
<proteinExistence type="predicted"/>
<evidence type="ECO:0000313" key="6">
    <source>
        <dbReference type="Proteomes" id="UP000437068"/>
    </source>
</evidence>
<sequence>MTRIMAAEQLQAAREALARADADAAYWMAQYRRSVEDVRAWVEAARADERESASHYRLLQQTLQDTRYGLDYSVRCASDARQELASARQFYLNLLGSKAADACDVGATDALGTEAMTSTTATATAPPSASPSALNRSPGGSTAPFRIRTNAPTPSLLMQPLLAPTNILKLGNGSIQESLPPSAGAAAAAVEAATATAPVDAVQEVPPPARQVVDARTFTVNPSQPRPATEVRRVSPLKRGAGETVYVVPPKRAKYPRAFKWDDYIMHHFPKDYTLPVCTLSTMWAYWVCGDPIAKYPPFRILIAPELEEAKTKRMLSALRFVMLEIETRVLAIGAWVNNPTPEDAAKMLEAVKDSVAVRPPAKRGELQPVEQLQWTSLCRIIRGQKKTMNEDEEELEEEEDYR</sequence>
<feature type="region of interest" description="Disordered" evidence="1">
    <location>
        <begin position="118"/>
        <end position="151"/>
    </location>
</feature>
<dbReference type="EMBL" id="QXGB01000157">
    <property type="protein sequence ID" value="KAE9227342.1"/>
    <property type="molecule type" value="Genomic_DNA"/>
</dbReference>
<dbReference type="EMBL" id="QXGE01000132">
    <property type="protein sequence ID" value="KAE9323284.1"/>
    <property type="molecule type" value="Genomic_DNA"/>
</dbReference>
<dbReference type="Proteomes" id="UP000437068">
    <property type="component" value="Unassembled WGS sequence"/>
</dbReference>
<accession>A0A6A3YZP5</accession>
<comment type="caution">
    <text evidence="2">The sequence shown here is derived from an EMBL/GenBank/DDBJ whole genome shotgun (WGS) entry which is preliminary data.</text>
</comment>
<organism evidence="2 5">
    <name type="scientific">Phytophthora fragariae</name>
    <dbReference type="NCBI Taxonomy" id="53985"/>
    <lineage>
        <taxon>Eukaryota</taxon>
        <taxon>Sar</taxon>
        <taxon>Stramenopiles</taxon>
        <taxon>Oomycota</taxon>
        <taxon>Peronosporomycetes</taxon>
        <taxon>Peronosporales</taxon>
        <taxon>Peronosporaceae</taxon>
        <taxon>Phytophthora</taxon>
    </lineage>
</organism>
<dbReference type="AlphaFoldDB" id="A0A6A3YZP5"/>
<dbReference type="Proteomes" id="UP000433483">
    <property type="component" value="Unassembled WGS sequence"/>
</dbReference>
<protein>
    <submittedName>
        <fullName evidence="2">Uncharacterized protein</fullName>
    </submittedName>
</protein>
<evidence type="ECO:0000313" key="3">
    <source>
        <dbReference type="EMBL" id="KAE9323284.1"/>
    </source>
</evidence>
<name>A0A6A3YZP5_9STRA</name>